<dbReference type="PROSITE" id="PS51724">
    <property type="entry name" value="SPOR"/>
    <property type="match status" value="1"/>
</dbReference>
<dbReference type="EMBL" id="JAPZVM010000002">
    <property type="protein sequence ID" value="MCZ8371770.1"/>
    <property type="molecule type" value="Genomic_DNA"/>
</dbReference>
<name>A0ABT4PFE0_9BACT</name>
<comment type="caution">
    <text evidence="2">The sequence shown here is derived from an EMBL/GenBank/DDBJ whole genome shotgun (WGS) entry which is preliminary data.</text>
</comment>
<dbReference type="InterPro" id="IPR007730">
    <property type="entry name" value="SPOR-like_dom"/>
</dbReference>
<proteinExistence type="predicted"/>
<dbReference type="Proteomes" id="UP001141933">
    <property type="component" value="Unassembled WGS sequence"/>
</dbReference>
<evidence type="ECO:0000313" key="2">
    <source>
        <dbReference type="EMBL" id="MCZ8371770.1"/>
    </source>
</evidence>
<evidence type="ECO:0000259" key="1">
    <source>
        <dbReference type="PROSITE" id="PS51724"/>
    </source>
</evidence>
<dbReference type="RefSeq" id="WP_178266076.1">
    <property type="nucleotide sequence ID" value="NZ_JAPZVM010000002.1"/>
</dbReference>
<sequence>MRYILFFISFLWAGMLSAQTIVESLEQKRPGEGTVTIHQSAQIKALIGLRYVPSTAAGTQKALKTRGFRVQVYAGNNSRIARNEAHAVAEKMKELFPDMPVYTYFQSPRWLCRVGDFKSIEEAHVAMRKLKASGEFKEAAIVQEIINISLE</sequence>
<keyword evidence="3" id="KW-1185">Reference proteome</keyword>
<evidence type="ECO:0000313" key="3">
    <source>
        <dbReference type="Proteomes" id="UP001141933"/>
    </source>
</evidence>
<dbReference type="Pfam" id="PF05036">
    <property type="entry name" value="SPOR"/>
    <property type="match status" value="1"/>
</dbReference>
<organism evidence="2 3">
    <name type="scientific">Phocaeicola acetigenes</name>
    <dbReference type="NCBI Taxonomy" id="3016083"/>
    <lineage>
        <taxon>Bacteria</taxon>
        <taxon>Pseudomonadati</taxon>
        <taxon>Bacteroidota</taxon>
        <taxon>Bacteroidia</taxon>
        <taxon>Bacteroidales</taxon>
        <taxon>Bacteroidaceae</taxon>
        <taxon>Phocaeicola</taxon>
    </lineage>
</organism>
<gene>
    <name evidence="2" type="ORF">O6P32_03500</name>
</gene>
<reference evidence="2" key="1">
    <citation type="submission" date="2022-12" db="EMBL/GenBank/DDBJ databases">
        <title>Phocaeicola acetigenes sp. nov., isolated feces from a healthy human.</title>
        <authorList>
            <person name="Do H."/>
            <person name="Ha Y.B."/>
            <person name="Kim J.-S."/>
            <person name="Suh M.K."/>
            <person name="Kim H.S."/>
            <person name="Lee J.-S."/>
        </authorList>
    </citation>
    <scope>NUCLEOTIDE SEQUENCE</scope>
    <source>
        <strain evidence="2">KGMB11183</strain>
    </source>
</reference>
<feature type="domain" description="SPOR" evidence="1">
    <location>
        <begin position="62"/>
        <end position="144"/>
    </location>
</feature>
<dbReference type="Gene3D" id="3.30.70.1070">
    <property type="entry name" value="Sporulation related repeat"/>
    <property type="match status" value="1"/>
</dbReference>
<protein>
    <submittedName>
        <fullName evidence="2">SPOR domain-containing protein</fullName>
    </submittedName>
</protein>
<dbReference type="InterPro" id="IPR036680">
    <property type="entry name" value="SPOR-like_sf"/>
</dbReference>
<accession>A0ABT4PFE0</accession>